<dbReference type="SUPFAM" id="SSF55486">
    <property type="entry name" value="Metalloproteases ('zincins'), catalytic domain"/>
    <property type="match status" value="1"/>
</dbReference>
<comment type="caution">
    <text evidence="1">The sequence shown here is derived from an EMBL/GenBank/DDBJ whole genome shotgun (WGS) entry which is preliminary data.</text>
</comment>
<proteinExistence type="predicted"/>
<dbReference type="AlphaFoldDB" id="A0A327S965"/>
<dbReference type="Gene3D" id="3.40.390.10">
    <property type="entry name" value="Collagenase (Catalytic Domain)"/>
    <property type="match status" value="1"/>
</dbReference>
<dbReference type="OrthoDB" id="746477at2"/>
<dbReference type="InterPro" id="IPR024079">
    <property type="entry name" value="MetalloPept_cat_dom_sf"/>
</dbReference>
<name>A0A327S965_9SPHI</name>
<organism evidence="1 2">
    <name type="scientific">Pedobacter cryoconitis</name>
    <dbReference type="NCBI Taxonomy" id="188932"/>
    <lineage>
        <taxon>Bacteria</taxon>
        <taxon>Pseudomonadati</taxon>
        <taxon>Bacteroidota</taxon>
        <taxon>Sphingobacteriia</taxon>
        <taxon>Sphingobacteriales</taxon>
        <taxon>Sphingobacteriaceae</taxon>
        <taxon>Pedobacter</taxon>
    </lineage>
</organism>
<dbReference type="Proteomes" id="UP000249754">
    <property type="component" value="Unassembled WGS sequence"/>
</dbReference>
<dbReference type="GO" id="GO:0008237">
    <property type="term" value="F:metallopeptidase activity"/>
    <property type="evidence" value="ECO:0007669"/>
    <property type="project" value="InterPro"/>
</dbReference>
<evidence type="ECO:0000313" key="1">
    <source>
        <dbReference type="EMBL" id="RAJ25506.1"/>
    </source>
</evidence>
<gene>
    <name evidence="1" type="ORF">LY11_04010</name>
</gene>
<reference evidence="1 2" key="1">
    <citation type="submission" date="2018-06" db="EMBL/GenBank/DDBJ databases">
        <title>Genomic Encyclopedia of Archaeal and Bacterial Type Strains, Phase II (KMG-II): from individual species to whole genera.</title>
        <authorList>
            <person name="Goeker M."/>
        </authorList>
    </citation>
    <scope>NUCLEOTIDE SEQUENCE [LARGE SCALE GENOMIC DNA]</scope>
    <source>
        <strain evidence="1 2">DSM 14825</strain>
    </source>
</reference>
<protein>
    <submittedName>
        <fullName evidence="1">Uncharacterized protein</fullName>
    </submittedName>
</protein>
<dbReference type="RefSeq" id="WP_111635389.1">
    <property type="nucleotide sequence ID" value="NZ_QLLR01000026.1"/>
</dbReference>
<accession>A0A327S965</accession>
<dbReference type="EMBL" id="QLLR01000026">
    <property type="protein sequence ID" value="RAJ25506.1"/>
    <property type="molecule type" value="Genomic_DNA"/>
</dbReference>
<evidence type="ECO:0000313" key="2">
    <source>
        <dbReference type="Proteomes" id="UP000249754"/>
    </source>
</evidence>
<sequence length="141" mass="15954">MLSQIAGNDFILAVVDKIGFTSGDASVTGGLTSDRGGPTSVDYNRWTNYPNIAAHEFFHILGLDDLYNATQKTSLMYYMGGKNRLQVSNTERTLMNDYLIHEIENMYKGSYANPGLDTRNKLQKFLNNSKYGFKFNKAKFR</sequence>